<evidence type="ECO:0000259" key="7">
    <source>
        <dbReference type="Pfam" id="PF01029"/>
    </source>
</evidence>
<keyword evidence="2 6" id="KW-0889">Transcription antitermination</keyword>
<dbReference type="RefSeq" id="WP_238746682.1">
    <property type="nucleotide sequence ID" value="NZ_JAKOOW010000023.1"/>
</dbReference>
<accession>A0ABS9NMJ0</accession>
<proteinExistence type="inferred from homology"/>
<feature type="domain" description="NusB/RsmB/TIM44" evidence="7">
    <location>
        <begin position="12"/>
        <end position="165"/>
    </location>
</feature>
<keyword evidence="4 6" id="KW-0805">Transcription regulation</keyword>
<keyword evidence="9" id="KW-1185">Reference proteome</keyword>
<name>A0ABS9NMJ0_9NEIS</name>
<organism evidence="8 9">
    <name type="scientific">Kingella pumchi</name>
    <dbReference type="NCBI Taxonomy" id="2779506"/>
    <lineage>
        <taxon>Bacteria</taxon>
        <taxon>Pseudomonadati</taxon>
        <taxon>Pseudomonadota</taxon>
        <taxon>Betaproteobacteria</taxon>
        <taxon>Neisseriales</taxon>
        <taxon>Neisseriaceae</taxon>
        <taxon>Kingella</taxon>
    </lineage>
</organism>
<dbReference type="Gene3D" id="1.10.940.10">
    <property type="entry name" value="NusB-like"/>
    <property type="match status" value="1"/>
</dbReference>
<dbReference type="InterPro" id="IPR011605">
    <property type="entry name" value="NusB_fam"/>
</dbReference>
<keyword evidence="5 6" id="KW-0804">Transcription</keyword>
<dbReference type="PANTHER" id="PTHR11078">
    <property type="entry name" value="N UTILIZATION SUBSTANCE PROTEIN B-RELATED"/>
    <property type="match status" value="1"/>
</dbReference>
<dbReference type="InterPro" id="IPR035926">
    <property type="entry name" value="NusB-like_sf"/>
</dbReference>
<comment type="caution">
    <text evidence="8">The sequence shown here is derived from an EMBL/GenBank/DDBJ whole genome shotgun (WGS) entry which is preliminary data.</text>
</comment>
<dbReference type="Pfam" id="PF01029">
    <property type="entry name" value="NusB"/>
    <property type="match status" value="1"/>
</dbReference>
<dbReference type="SUPFAM" id="SSF48013">
    <property type="entry name" value="NusB-like"/>
    <property type="match status" value="1"/>
</dbReference>
<keyword evidence="3 6" id="KW-0694">RNA-binding</keyword>
<evidence type="ECO:0000256" key="3">
    <source>
        <dbReference type="ARBA" id="ARBA00022884"/>
    </source>
</evidence>
<dbReference type="InterPro" id="IPR006027">
    <property type="entry name" value="NusB_RsmB_TIM44"/>
</dbReference>
<sequence>MKSKPFLPSPRRRAREYAVQSLYQIQINPDILPEQAAKSVYDSIAKDKAAARSALESRDDGAAPAAALAKLDNLESTATELYAAIFFGAHARENELMTIIRPLLDRDEKTVNPIERCVLLMAAFELKAMPETPYPVIINEAIEITKTFGGTDSHKFVNGILDKLAAELRPHDPKPKAH</sequence>
<protein>
    <recommendedName>
        <fullName evidence="6">Transcription antitermination protein NusB</fullName>
    </recommendedName>
    <alternativeName>
        <fullName evidence="6">Antitermination factor NusB</fullName>
    </alternativeName>
</protein>
<evidence type="ECO:0000256" key="6">
    <source>
        <dbReference type="HAMAP-Rule" id="MF_00073"/>
    </source>
</evidence>
<evidence type="ECO:0000256" key="1">
    <source>
        <dbReference type="ARBA" id="ARBA00005952"/>
    </source>
</evidence>
<comment type="function">
    <text evidence="6">Involved in transcription antitermination. Required for transcription of ribosomal RNA (rRNA) genes. Binds specifically to the boxA antiterminator sequence of the ribosomal RNA (rrn) operons.</text>
</comment>
<evidence type="ECO:0000256" key="4">
    <source>
        <dbReference type="ARBA" id="ARBA00023015"/>
    </source>
</evidence>
<dbReference type="Proteomes" id="UP001298424">
    <property type="component" value="Unassembled WGS sequence"/>
</dbReference>
<evidence type="ECO:0000313" key="8">
    <source>
        <dbReference type="EMBL" id="MCG6504001.1"/>
    </source>
</evidence>
<reference evidence="8 9" key="1">
    <citation type="submission" date="2022-02" db="EMBL/GenBank/DDBJ databases">
        <title>Genome sequence data of Kingella unionensis sp. nov. strain CICC 24913 (CCUG 75125).</title>
        <authorList>
            <person name="Xiao M."/>
        </authorList>
    </citation>
    <scope>NUCLEOTIDE SEQUENCE [LARGE SCALE GENOMIC DNA]</scope>
    <source>
        <strain evidence="8 9">CICC 24913</strain>
    </source>
</reference>
<dbReference type="EMBL" id="JAKOOW010000023">
    <property type="protein sequence ID" value="MCG6504001.1"/>
    <property type="molecule type" value="Genomic_DNA"/>
</dbReference>
<dbReference type="HAMAP" id="MF_00073">
    <property type="entry name" value="NusB"/>
    <property type="match status" value="1"/>
</dbReference>
<dbReference type="PANTHER" id="PTHR11078:SF3">
    <property type="entry name" value="ANTITERMINATION NUSB DOMAIN-CONTAINING PROTEIN"/>
    <property type="match status" value="1"/>
</dbReference>
<evidence type="ECO:0000256" key="5">
    <source>
        <dbReference type="ARBA" id="ARBA00023163"/>
    </source>
</evidence>
<gene>
    <name evidence="6 8" type="primary">nusB</name>
    <name evidence="8" type="ORF">MB824_05775</name>
</gene>
<evidence type="ECO:0000256" key="2">
    <source>
        <dbReference type="ARBA" id="ARBA00022814"/>
    </source>
</evidence>
<comment type="similarity">
    <text evidence="1 6">Belongs to the NusB family.</text>
</comment>
<dbReference type="NCBIfam" id="TIGR01951">
    <property type="entry name" value="nusB"/>
    <property type="match status" value="1"/>
</dbReference>
<evidence type="ECO:0000313" key="9">
    <source>
        <dbReference type="Proteomes" id="UP001298424"/>
    </source>
</evidence>